<dbReference type="InterPro" id="IPR020556">
    <property type="entry name" value="Amidase_CS"/>
</dbReference>
<dbReference type="RefSeq" id="WP_053176626.1">
    <property type="nucleotide sequence ID" value="NZ_LFYT02000003.1"/>
</dbReference>
<dbReference type="OrthoDB" id="112488at2"/>
<dbReference type="PROSITE" id="PS00571">
    <property type="entry name" value="AMIDASES"/>
    <property type="match status" value="1"/>
</dbReference>
<protein>
    <submittedName>
        <fullName evidence="2">Amidase</fullName>
    </submittedName>
</protein>
<comment type="caution">
    <text evidence="2">The sequence shown here is derived from an EMBL/GenBank/DDBJ whole genome shotgun (WGS) entry which is preliminary data.</text>
</comment>
<gene>
    <name evidence="2" type="ORF">H663_003160</name>
</gene>
<dbReference type="PANTHER" id="PTHR11895">
    <property type="entry name" value="TRANSAMIDASE"/>
    <property type="match status" value="1"/>
</dbReference>
<dbReference type="EMBL" id="LFYT02000003">
    <property type="protein sequence ID" value="PVE43975.1"/>
    <property type="molecule type" value="Genomic_DNA"/>
</dbReference>
<accession>A0A2T7UGZ8</accession>
<name>A0A2T7UGZ8_9BURK</name>
<dbReference type="InterPro" id="IPR036928">
    <property type="entry name" value="AS_sf"/>
</dbReference>
<dbReference type="NCBIfam" id="NF005460">
    <property type="entry name" value="PRK07056.1"/>
    <property type="match status" value="1"/>
</dbReference>
<proteinExistence type="predicted"/>
<evidence type="ECO:0000313" key="3">
    <source>
        <dbReference type="Proteomes" id="UP000037507"/>
    </source>
</evidence>
<dbReference type="AlphaFoldDB" id="A0A2T7UGZ8"/>
<sequence>MRKDLIATRQAIEQGHIHAQAVAEECLALAQSDSCQHAFIQLTPECLNKSDSTQALQKRPMAGLAVSIKDLFDVQGQVTAAGSVVLQGQAPASVDSQAVARLRAAGAGLIGRTNMVEFAFSGVGVNPHHGTPAAWDALTNSAAGSTFEPRVPGGSSSGAAVSVATGAAFIGLGSDTGGSIRIPAALNGLVGFKNTARSVPTQGALPLSTTLDTVCAMTRSVRDTILAHEILSARKVPSAHRPLPHYRLAVVNNLMQDHMDPHVTRAFERSLVTLRAAGAQIEEIALPELTELGTMMSAGGFSPAESFAWHQHLLAAHADQYDPRVAQRIQLGAPMKAHQYIDLVNARSAWIRRVEKALLGYDAILSPTTPITAPKLADVAPGAERDAEFFRVNGLLLRNTSAINTLDGCAISLPCHQAGDLPVGLMAWHAAMHDDTVLQLALLLEPLLQAH</sequence>
<dbReference type="Proteomes" id="UP000037507">
    <property type="component" value="Unassembled WGS sequence"/>
</dbReference>
<dbReference type="SUPFAM" id="SSF75304">
    <property type="entry name" value="Amidase signature (AS) enzymes"/>
    <property type="match status" value="1"/>
</dbReference>
<dbReference type="Gene3D" id="3.90.1300.10">
    <property type="entry name" value="Amidase signature (AS) domain"/>
    <property type="match status" value="1"/>
</dbReference>
<evidence type="ECO:0000259" key="1">
    <source>
        <dbReference type="Pfam" id="PF01425"/>
    </source>
</evidence>
<keyword evidence="3" id="KW-1185">Reference proteome</keyword>
<organism evidence="2 3">
    <name type="scientific">Limnohabitans planktonicus II-D5</name>
    <dbReference type="NCBI Taxonomy" id="1293045"/>
    <lineage>
        <taxon>Bacteria</taxon>
        <taxon>Pseudomonadati</taxon>
        <taxon>Pseudomonadota</taxon>
        <taxon>Betaproteobacteria</taxon>
        <taxon>Burkholderiales</taxon>
        <taxon>Comamonadaceae</taxon>
        <taxon>Limnohabitans</taxon>
    </lineage>
</organism>
<dbReference type="STRING" id="1293045.H663_19875"/>
<dbReference type="InterPro" id="IPR023631">
    <property type="entry name" value="Amidase_dom"/>
</dbReference>
<reference evidence="2" key="1">
    <citation type="submission" date="2017-04" db="EMBL/GenBank/DDBJ databases">
        <title>Unexpected and diverse lifestyles within the genus Limnohabitans.</title>
        <authorList>
            <person name="Kasalicky V."/>
            <person name="Mehrshad M."/>
            <person name="Andrei S.-A."/>
            <person name="Salcher M."/>
            <person name="Kratochvilova H."/>
            <person name="Simek K."/>
            <person name="Ghai R."/>
        </authorList>
    </citation>
    <scope>NUCLEOTIDE SEQUENCE [LARGE SCALE GENOMIC DNA]</scope>
    <source>
        <strain evidence="2">II-D5</strain>
    </source>
</reference>
<dbReference type="Pfam" id="PF01425">
    <property type="entry name" value="Amidase"/>
    <property type="match status" value="1"/>
</dbReference>
<dbReference type="GO" id="GO:0003824">
    <property type="term" value="F:catalytic activity"/>
    <property type="evidence" value="ECO:0007669"/>
    <property type="project" value="InterPro"/>
</dbReference>
<dbReference type="InterPro" id="IPR000120">
    <property type="entry name" value="Amidase"/>
</dbReference>
<feature type="domain" description="Amidase" evidence="1">
    <location>
        <begin position="44"/>
        <end position="438"/>
    </location>
</feature>
<evidence type="ECO:0000313" key="2">
    <source>
        <dbReference type="EMBL" id="PVE43975.1"/>
    </source>
</evidence>
<dbReference type="PANTHER" id="PTHR11895:SF176">
    <property type="entry name" value="AMIDASE AMID-RELATED"/>
    <property type="match status" value="1"/>
</dbReference>